<evidence type="ECO:0000313" key="1">
    <source>
        <dbReference type="EMBL" id="UZD41900.1"/>
    </source>
</evidence>
<dbReference type="RefSeq" id="WP_178977500.1">
    <property type="nucleotide sequence ID" value="NZ_CP110230.1"/>
</dbReference>
<accession>A0AA46WB30</accession>
<organism evidence="1 2">
    <name type="scientific">Capnocytophaga ochracea</name>
    <dbReference type="NCBI Taxonomy" id="1018"/>
    <lineage>
        <taxon>Bacteria</taxon>
        <taxon>Pseudomonadati</taxon>
        <taxon>Bacteroidota</taxon>
        <taxon>Flavobacteriia</taxon>
        <taxon>Flavobacteriales</taxon>
        <taxon>Flavobacteriaceae</taxon>
        <taxon>Capnocytophaga</taxon>
    </lineage>
</organism>
<evidence type="ECO:0000313" key="2">
    <source>
        <dbReference type="Proteomes" id="UP001163262"/>
    </source>
</evidence>
<name>A0AA46WB30_CAPOC</name>
<protein>
    <submittedName>
        <fullName evidence="1">Uncharacterized protein</fullName>
    </submittedName>
</protein>
<proteinExistence type="predicted"/>
<dbReference type="AlphaFoldDB" id="A0AA46WB30"/>
<gene>
    <name evidence="1" type="ORF">OL231_04970</name>
</gene>
<dbReference type="EMBL" id="CP110230">
    <property type="protein sequence ID" value="UZD41900.1"/>
    <property type="molecule type" value="Genomic_DNA"/>
</dbReference>
<reference evidence="1" key="1">
    <citation type="submission" date="2022-10" db="EMBL/GenBank/DDBJ databases">
        <title>Complete genome sequence of Capnocytophaga ochracea KCOM 2812 isolated from actinomycosis lesion.</title>
        <authorList>
            <person name="Kook J.-K."/>
            <person name="Park S.-N."/>
            <person name="Lim Y.K."/>
        </authorList>
    </citation>
    <scope>NUCLEOTIDE SEQUENCE</scope>
    <source>
        <strain evidence="1">KCOM 28121</strain>
    </source>
</reference>
<dbReference type="Proteomes" id="UP001163262">
    <property type="component" value="Chromosome"/>
</dbReference>
<sequence length="119" mass="13974">MMIILRNEIRKLIDDFIANCPDCQNPKLFLDALVQIAQNVGRKEAEDSIKKWEEYFRTGVASTEAIKVNICLGLEKKIEIRSKNGYFEKMYEQIPRRTYKSSMEALGFYNIFICRCYSD</sequence>